<protein>
    <submittedName>
        <fullName evidence="5">LacI family DNA-binding transcriptional regulator</fullName>
    </submittedName>
</protein>
<gene>
    <name evidence="5" type="ORF">H9622_03805</name>
</gene>
<keyword evidence="1" id="KW-0805">Transcription regulation</keyword>
<dbReference type="Pfam" id="PF00356">
    <property type="entry name" value="LacI"/>
    <property type="match status" value="1"/>
</dbReference>
<dbReference type="GO" id="GO:0003677">
    <property type="term" value="F:DNA binding"/>
    <property type="evidence" value="ECO:0007669"/>
    <property type="project" value="UniProtKB-KW"/>
</dbReference>
<proteinExistence type="predicted"/>
<evidence type="ECO:0000313" key="5">
    <source>
        <dbReference type="EMBL" id="MBD8022712.1"/>
    </source>
</evidence>
<dbReference type="PANTHER" id="PTHR30146">
    <property type="entry name" value="LACI-RELATED TRANSCRIPTIONAL REPRESSOR"/>
    <property type="match status" value="1"/>
</dbReference>
<keyword evidence="3" id="KW-0804">Transcription</keyword>
<dbReference type="EMBL" id="JACSPM010000001">
    <property type="protein sequence ID" value="MBD8022712.1"/>
    <property type="molecule type" value="Genomic_DNA"/>
</dbReference>
<dbReference type="Pfam" id="PF13377">
    <property type="entry name" value="Peripla_BP_3"/>
    <property type="match status" value="1"/>
</dbReference>
<dbReference type="SUPFAM" id="SSF47413">
    <property type="entry name" value="lambda repressor-like DNA-binding domains"/>
    <property type="match status" value="1"/>
</dbReference>
<dbReference type="Proteomes" id="UP000602532">
    <property type="component" value="Unassembled WGS sequence"/>
</dbReference>
<dbReference type="InterPro" id="IPR010982">
    <property type="entry name" value="Lambda_DNA-bd_dom_sf"/>
</dbReference>
<evidence type="ECO:0000256" key="2">
    <source>
        <dbReference type="ARBA" id="ARBA00023125"/>
    </source>
</evidence>
<reference evidence="5 6" key="1">
    <citation type="submission" date="2020-08" db="EMBL/GenBank/DDBJ databases">
        <title>A Genomic Blueprint of the Chicken Gut Microbiome.</title>
        <authorList>
            <person name="Gilroy R."/>
            <person name="Ravi A."/>
            <person name="Getino M."/>
            <person name="Pursley I."/>
            <person name="Horton D.L."/>
            <person name="Alikhan N.-F."/>
            <person name="Baker D."/>
            <person name="Gharbi K."/>
            <person name="Hall N."/>
            <person name="Watson M."/>
            <person name="Adriaenssens E.M."/>
            <person name="Foster-Nyarko E."/>
            <person name="Jarju S."/>
            <person name="Secka A."/>
            <person name="Antonio M."/>
            <person name="Oren A."/>
            <person name="Chaudhuri R."/>
            <person name="La Ragione R.M."/>
            <person name="Hildebrand F."/>
            <person name="Pallen M.J."/>
        </authorList>
    </citation>
    <scope>NUCLEOTIDE SEQUENCE [LARGE SCALE GENOMIC DNA]</scope>
    <source>
        <strain evidence="5 6">Sa1CUA4</strain>
    </source>
</reference>
<dbReference type="InterPro" id="IPR028082">
    <property type="entry name" value="Peripla_BP_I"/>
</dbReference>
<comment type="caution">
    <text evidence="5">The sequence shown here is derived from an EMBL/GenBank/DDBJ whole genome shotgun (WGS) entry which is preliminary data.</text>
</comment>
<dbReference type="RefSeq" id="WP_191764365.1">
    <property type="nucleotide sequence ID" value="NZ_JACSPM010000001.1"/>
</dbReference>
<keyword evidence="2 5" id="KW-0238">DNA-binding</keyword>
<dbReference type="SMART" id="SM00354">
    <property type="entry name" value="HTH_LACI"/>
    <property type="match status" value="1"/>
</dbReference>
<dbReference type="CDD" id="cd06296">
    <property type="entry name" value="PBP1_CatR-like"/>
    <property type="match status" value="1"/>
</dbReference>
<evidence type="ECO:0000256" key="1">
    <source>
        <dbReference type="ARBA" id="ARBA00023015"/>
    </source>
</evidence>
<dbReference type="Gene3D" id="3.40.50.2300">
    <property type="match status" value="2"/>
</dbReference>
<evidence type="ECO:0000259" key="4">
    <source>
        <dbReference type="PROSITE" id="PS50932"/>
    </source>
</evidence>
<feature type="domain" description="HTH lacI-type" evidence="4">
    <location>
        <begin position="7"/>
        <end position="57"/>
    </location>
</feature>
<dbReference type="InterPro" id="IPR000843">
    <property type="entry name" value="HTH_LacI"/>
</dbReference>
<keyword evidence="6" id="KW-1185">Reference proteome</keyword>
<accession>A0ABR8X054</accession>
<dbReference type="SUPFAM" id="SSF53822">
    <property type="entry name" value="Periplasmic binding protein-like I"/>
    <property type="match status" value="1"/>
</dbReference>
<evidence type="ECO:0000256" key="3">
    <source>
        <dbReference type="ARBA" id="ARBA00023163"/>
    </source>
</evidence>
<dbReference type="PROSITE" id="PS50932">
    <property type="entry name" value="HTH_LACI_2"/>
    <property type="match status" value="1"/>
</dbReference>
<dbReference type="CDD" id="cd01392">
    <property type="entry name" value="HTH_LacI"/>
    <property type="match status" value="1"/>
</dbReference>
<dbReference type="InterPro" id="IPR046335">
    <property type="entry name" value="LacI/GalR-like_sensor"/>
</dbReference>
<evidence type="ECO:0000313" key="6">
    <source>
        <dbReference type="Proteomes" id="UP000602532"/>
    </source>
</evidence>
<organism evidence="5 6">
    <name type="scientific">Microbacterium gallinarum</name>
    <dbReference type="NCBI Taxonomy" id="2762209"/>
    <lineage>
        <taxon>Bacteria</taxon>
        <taxon>Bacillati</taxon>
        <taxon>Actinomycetota</taxon>
        <taxon>Actinomycetes</taxon>
        <taxon>Micrococcales</taxon>
        <taxon>Microbacteriaceae</taxon>
        <taxon>Microbacterium</taxon>
    </lineage>
</organism>
<dbReference type="Gene3D" id="1.10.260.40">
    <property type="entry name" value="lambda repressor-like DNA-binding domains"/>
    <property type="match status" value="1"/>
</dbReference>
<dbReference type="PANTHER" id="PTHR30146:SF153">
    <property type="entry name" value="LACTOSE OPERON REPRESSOR"/>
    <property type="match status" value="1"/>
</dbReference>
<sequence>MARTQRVTLKEIAAQTGLSLTTISKVLNGGTDVSSTTRALVEEQLRRSGYRRRKSRQRREYLEVVLHELEGEWALAILEGVRESAAQEGLAVSLSVSGDRHAPGQEWMDSVVRRAPTGVILLFADIPPDGRERLKARGIPYVIIDPAGDPAEDVPSVGSANWSGGLAATRHLLELGHRRIAAITGPETVMCALARLDGYRAAMATARVPAAPEWIRFGDFQRDAGERHARELFRLPDPPTAIFAGNDTQALGVLHAAMSLGISVPGDLSVVGFDDLAVAELAHPRLTTVHQPLREMAEQATRLVLQQLEDPHPEVTRVELATSLVVRDSTAPPRRGVESRG</sequence>
<name>A0ABR8X054_9MICO</name>